<dbReference type="EMBL" id="NHYE01001382">
    <property type="protein sequence ID" value="PPQ96301.1"/>
    <property type="molecule type" value="Genomic_DNA"/>
</dbReference>
<sequence>MLPSKRSDVWPVHPATSASTNVSGSAAKLALQAAAPKVAGRSSIPKVAFKPTSTTPRNPISGSARPKSRQSQVHASLPPAPQVLDAKGKGRAESIDVNSDGEEEVEDEDEDELDEDDRPASELIKIKQEIVETSLNSLNFEASEQDEHRRSRRLIGKPSKTEKYKSAEYLESDSDDSEYRDEQTEAPDVEVIPRPVDADILALATEAKYRPSGDGYNPACRRCQSRDFSCLKMVGPRLYACFFCHHAKVCCSNAAPARKKATAERKIAQRESRSRAANRKRESKTPAPPRKQKAAAAATKARSTRQTGNVAYEERIQRLEDEVEKLKKERDKILRQHVEERRRARVEWKTLLDTLESSNLQTRVSIAESKALMRLEMRQQEERMWIAQWGGAGEAPVVHRRWYLGERPNRDAVPMSEEILRRAFEGLDSDPPSPEATPHTGSSSGDVSVKGQTVLTAGPIARAIPTKGPILVAPSAISTSTSMEESATSIPSLTAESVAPAPLSPSRVGPAIAILSAGATSTPAPASAPPLSSSEQSPNPSPLQLAAMGTSSATKSISSSGAEAQLRPTVPLPPVSVVRQSPVTAPSSVSQALPSPAGVPTIGNENLATHTSDASVAPVTQIPSADRAPSTTPAEGNITPMEIDVLHPGEEDRCQGPGELEKTSAIAGDTTTASSALGTIVRHAVGVTSPIVNDGEFPLLPAFELAGAAANSTAPESTTDTPIQPLLPTSSPLSTIPEESSLTISESSQVVADSGIPSQRPTFLAQLEKAPTAETIRPPRSFHPPQSKAGASGTTIRGGSVPATPQRQKRKNSAPPSRESKRVRKLTPDYPDGI</sequence>
<feature type="region of interest" description="Disordered" evidence="2">
    <location>
        <begin position="1"/>
        <end position="122"/>
    </location>
</feature>
<keyword evidence="4" id="KW-1185">Reference proteome</keyword>
<proteinExistence type="predicted"/>
<evidence type="ECO:0000313" key="4">
    <source>
        <dbReference type="Proteomes" id="UP000284706"/>
    </source>
</evidence>
<feature type="compositionally biased region" description="Low complexity" evidence="2">
    <location>
        <begin position="549"/>
        <end position="562"/>
    </location>
</feature>
<dbReference type="AlphaFoldDB" id="A0A409Y010"/>
<protein>
    <submittedName>
        <fullName evidence="3">Uncharacterized protein</fullName>
    </submittedName>
</protein>
<feature type="compositionally biased region" description="Basic and acidic residues" evidence="2">
    <location>
        <begin position="261"/>
        <end position="284"/>
    </location>
</feature>
<evidence type="ECO:0000313" key="3">
    <source>
        <dbReference type="EMBL" id="PPQ96301.1"/>
    </source>
</evidence>
<dbReference type="Proteomes" id="UP000284706">
    <property type="component" value="Unassembled WGS sequence"/>
</dbReference>
<feature type="region of interest" description="Disordered" evidence="2">
    <location>
        <begin position="426"/>
        <end position="449"/>
    </location>
</feature>
<feature type="region of interest" description="Disordered" evidence="2">
    <location>
        <begin position="261"/>
        <end position="309"/>
    </location>
</feature>
<feature type="region of interest" description="Disordered" evidence="2">
    <location>
        <begin position="520"/>
        <end position="573"/>
    </location>
</feature>
<feature type="coiled-coil region" evidence="1">
    <location>
        <begin position="309"/>
        <end position="343"/>
    </location>
</feature>
<reference evidence="3 4" key="1">
    <citation type="journal article" date="2018" name="Evol. Lett.">
        <title>Horizontal gene cluster transfer increased hallucinogenic mushroom diversity.</title>
        <authorList>
            <person name="Reynolds H.T."/>
            <person name="Vijayakumar V."/>
            <person name="Gluck-Thaler E."/>
            <person name="Korotkin H.B."/>
            <person name="Matheny P.B."/>
            <person name="Slot J.C."/>
        </authorList>
    </citation>
    <scope>NUCLEOTIDE SEQUENCE [LARGE SCALE GENOMIC DNA]</scope>
    <source>
        <strain evidence="3 4">SRW20</strain>
    </source>
</reference>
<organism evidence="3 4">
    <name type="scientific">Gymnopilus dilepis</name>
    <dbReference type="NCBI Taxonomy" id="231916"/>
    <lineage>
        <taxon>Eukaryota</taxon>
        <taxon>Fungi</taxon>
        <taxon>Dikarya</taxon>
        <taxon>Basidiomycota</taxon>
        <taxon>Agaricomycotina</taxon>
        <taxon>Agaricomycetes</taxon>
        <taxon>Agaricomycetidae</taxon>
        <taxon>Agaricales</taxon>
        <taxon>Agaricineae</taxon>
        <taxon>Hymenogastraceae</taxon>
        <taxon>Gymnopilus</taxon>
    </lineage>
</organism>
<feature type="compositionally biased region" description="Low complexity" evidence="2">
    <location>
        <begin position="26"/>
        <end position="39"/>
    </location>
</feature>
<name>A0A409Y010_9AGAR</name>
<gene>
    <name evidence="3" type="ORF">CVT26_005636</name>
</gene>
<keyword evidence="1" id="KW-0175">Coiled coil</keyword>
<feature type="compositionally biased region" description="Acidic residues" evidence="2">
    <location>
        <begin position="99"/>
        <end position="117"/>
    </location>
</feature>
<accession>A0A409Y010</accession>
<feature type="compositionally biased region" description="Polar residues" evidence="2">
    <location>
        <begin position="51"/>
        <end position="61"/>
    </location>
</feature>
<dbReference type="InParanoid" id="A0A409Y010"/>
<evidence type="ECO:0000256" key="1">
    <source>
        <dbReference type="SAM" id="Coils"/>
    </source>
</evidence>
<feature type="compositionally biased region" description="Polar residues" evidence="2">
    <location>
        <begin position="711"/>
        <end position="761"/>
    </location>
</feature>
<feature type="region of interest" description="Disordered" evidence="2">
    <location>
        <begin position="711"/>
        <end position="834"/>
    </location>
</feature>
<evidence type="ECO:0000256" key="2">
    <source>
        <dbReference type="SAM" id="MobiDB-lite"/>
    </source>
</evidence>
<feature type="compositionally biased region" description="Low complexity" evidence="2">
    <location>
        <begin position="294"/>
        <end position="307"/>
    </location>
</feature>
<feature type="compositionally biased region" description="Low complexity" evidence="2">
    <location>
        <begin position="520"/>
        <end position="538"/>
    </location>
</feature>
<feature type="compositionally biased region" description="Polar residues" evidence="2">
    <location>
        <begin position="439"/>
        <end position="449"/>
    </location>
</feature>
<comment type="caution">
    <text evidence="3">The sequence shown here is derived from an EMBL/GenBank/DDBJ whole genome shotgun (WGS) entry which is preliminary data.</text>
</comment>